<dbReference type="PANTHER" id="PTHR21112:SF0">
    <property type="entry name" value="CHEMOSENSORY PROTEIN A 29A-RELATED"/>
    <property type="match status" value="1"/>
</dbReference>
<keyword evidence="3" id="KW-1185">Reference proteome</keyword>
<evidence type="ECO:0000256" key="1">
    <source>
        <dbReference type="SAM" id="SignalP"/>
    </source>
</evidence>
<evidence type="ECO:0000313" key="3">
    <source>
        <dbReference type="Proteomes" id="UP001168821"/>
    </source>
</evidence>
<organism evidence="2 3">
    <name type="scientific">Zophobas morio</name>
    <dbReference type="NCBI Taxonomy" id="2755281"/>
    <lineage>
        <taxon>Eukaryota</taxon>
        <taxon>Metazoa</taxon>
        <taxon>Ecdysozoa</taxon>
        <taxon>Arthropoda</taxon>
        <taxon>Hexapoda</taxon>
        <taxon>Insecta</taxon>
        <taxon>Pterygota</taxon>
        <taxon>Neoptera</taxon>
        <taxon>Endopterygota</taxon>
        <taxon>Coleoptera</taxon>
        <taxon>Polyphaga</taxon>
        <taxon>Cucujiformia</taxon>
        <taxon>Tenebrionidae</taxon>
        <taxon>Zophobas</taxon>
    </lineage>
</organism>
<dbReference type="EMBL" id="JALNTZ010000002">
    <property type="protein sequence ID" value="KAJ3662042.1"/>
    <property type="molecule type" value="Genomic_DNA"/>
</dbReference>
<protein>
    <submittedName>
        <fullName evidence="2">Uncharacterized protein</fullName>
    </submittedName>
</protein>
<accession>A0AA38ISA4</accession>
<dbReference type="AlphaFoldDB" id="A0AA38ISA4"/>
<gene>
    <name evidence="2" type="ORF">Zmor_006409</name>
</gene>
<feature type="signal peptide" evidence="1">
    <location>
        <begin position="1"/>
        <end position="20"/>
    </location>
</feature>
<evidence type="ECO:0000313" key="2">
    <source>
        <dbReference type="EMBL" id="KAJ3662042.1"/>
    </source>
</evidence>
<comment type="caution">
    <text evidence="2">The sequence shown here is derived from an EMBL/GenBank/DDBJ whole genome shotgun (WGS) entry which is preliminary data.</text>
</comment>
<keyword evidence="1" id="KW-0732">Signal</keyword>
<dbReference type="Pfam" id="PF06477">
    <property type="entry name" value="DUF1091"/>
    <property type="match status" value="1"/>
</dbReference>
<dbReference type="InterPro" id="IPR010512">
    <property type="entry name" value="DUF1091"/>
</dbReference>
<name>A0AA38ISA4_9CUCU</name>
<reference evidence="2" key="1">
    <citation type="journal article" date="2023" name="G3 (Bethesda)">
        <title>Whole genome assemblies of Zophobas morio and Tenebrio molitor.</title>
        <authorList>
            <person name="Kaur S."/>
            <person name="Stinson S.A."/>
            <person name="diCenzo G.C."/>
        </authorList>
    </citation>
    <scope>NUCLEOTIDE SEQUENCE</scope>
    <source>
        <strain evidence="2">QUZm001</strain>
    </source>
</reference>
<proteinExistence type="predicted"/>
<sequence>MLLRFTVLFVACLAAGREYALDYDRLELVYYDKSLVAKDAYFLFRKYNRTNHCLNVSFILLKDLDGNDTMFTTTVFKLLSNTYKPMGYKLKFNVCKYWKKNIYGTSKHLSKFGNLEGCDIKKGHYYLYNYMPDESNFPKYVPLGSYMAEMGVAWNSGKPILKFQWYTTAKFMLRS</sequence>
<feature type="chain" id="PRO_5041338255" evidence="1">
    <location>
        <begin position="21"/>
        <end position="175"/>
    </location>
</feature>
<dbReference type="PANTHER" id="PTHR21112">
    <property type="entry name" value="CHEMOSENSORY PROTEIN A 29A-RELATED"/>
    <property type="match status" value="1"/>
</dbReference>
<dbReference type="Proteomes" id="UP001168821">
    <property type="component" value="Unassembled WGS sequence"/>
</dbReference>